<feature type="region of interest" description="Disordered" evidence="1">
    <location>
        <begin position="273"/>
        <end position="299"/>
    </location>
</feature>
<accession>A0A8S0TK96</accession>
<reference evidence="2 3" key="1">
    <citation type="submission" date="2019-12" db="EMBL/GenBank/DDBJ databases">
        <authorList>
            <person name="Alioto T."/>
            <person name="Alioto T."/>
            <person name="Gomez Garrido J."/>
        </authorList>
    </citation>
    <scope>NUCLEOTIDE SEQUENCE [LARGE SCALE GENOMIC DNA]</scope>
</reference>
<dbReference type="AlphaFoldDB" id="A0A8S0TK96"/>
<evidence type="ECO:0000256" key="1">
    <source>
        <dbReference type="SAM" id="MobiDB-lite"/>
    </source>
</evidence>
<protein>
    <submittedName>
        <fullName evidence="2">Uncharacterized protein</fullName>
    </submittedName>
</protein>
<evidence type="ECO:0000313" key="3">
    <source>
        <dbReference type="Proteomes" id="UP000594638"/>
    </source>
</evidence>
<dbReference type="Proteomes" id="UP000594638">
    <property type="component" value="Unassembled WGS sequence"/>
</dbReference>
<comment type="caution">
    <text evidence="2">The sequence shown here is derived from an EMBL/GenBank/DDBJ whole genome shotgun (WGS) entry which is preliminary data.</text>
</comment>
<feature type="region of interest" description="Disordered" evidence="1">
    <location>
        <begin position="38"/>
        <end position="78"/>
    </location>
</feature>
<feature type="compositionally biased region" description="Basic and acidic residues" evidence="1">
    <location>
        <begin position="280"/>
        <end position="290"/>
    </location>
</feature>
<proteinExistence type="predicted"/>
<dbReference type="EMBL" id="CACTIH010007260">
    <property type="protein sequence ID" value="CAA3006360.1"/>
    <property type="molecule type" value="Genomic_DNA"/>
</dbReference>
<organism evidence="2 3">
    <name type="scientific">Olea europaea subsp. europaea</name>
    <dbReference type="NCBI Taxonomy" id="158383"/>
    <lineage>
        <taxon>Eukaryota</taxon>
        <taxon>Viridiplantae</taxon>
        <taxon>Streptophyta</taxon>
        <taxon>Embryophyta</taxon>
        <taxon>Tracheophyta</taxon>
        <taxon>Spermatophyta</taxon>
        <taxon>Magnoliopsida</taxon>
        <taxon>eudicotyledons</taxon>
        <taxon>Gunneridae</taxon>
        <taxon>Pentapetalae</taxon>
        <taxon>asterids</taxon>
        <taxon>lamiids</taxon>
        <taxon>Lamiales</taxon>
        <taxon>Oleaceae</taxon>
        <taxon>Oleeae</taxon>
        <taxon>Olea</taxon>
    </lineage>
</organism>
<feature type="region of interest" description="Disordered" evidence="1">
    <location>
        <begin position="93"/>
        <end position="161"/>
    </location>
</feature>
<dbReference type="Gramene" id="OE9A107787T1">
    <property type="protein sequence ID" value="OE9A107787C1"/>
    <property type="gene ID" value="OE9A107787"/>
</dbReference>
<feature type="compositionally biased region" description="Polar residues" evidence="1">
    <location>
        <begin position="127"/>
        <end position="138"/>
    </location>
</feature>
<keyword evidence="3" id="KW-1185">Reference proteome</keyword>
<sequence length="299" mass="32000">MFVVLRRAVSWSRVCRRAAGGACELFCSSLFARPFSGPQVVSNGGGVDRGPSGGSGRGRTRISARGPLESPPPPPANLDLANAARLMTRRGEIEISRSQSARQSSRGAKSRKISSRGEIKLTWPRAQGSQIGSNSSRARSFALPTRAGQGRFQSTNEREGRAGVLASPLRKSRPDDHLRRRRPDQLMTLGRVGAPGGRRAFAWAPFAVGPELCDSREQIRPALGASTFLEIIGKAGPGTQPGTAGAAEMGQQIRRADLLARFACGRAADLRPGLGSRIARSRENNKDRPPAPRRSPPIN</sequence>
<evidence type="ECO:0000313" key="2">
    <source>
        <dbReference type="EMBL" id="CAA3006360.1"/>
    </source>
</evidence>
<feature type="compositionally biased region" description="Gly residues" evidence="1">
    <location>
        <begin position="43"/>
        <end position="57"/>
    </location>
</feature>
<gene>
    <name evidence="2" type="ORF">OLEA9_A107787</name>
</gene>
<name>A0A8S0TK96_OLEEU</name>
<feature type="compositionally biased region" description="Low complexity" evidence="1">
    <location>
        <begin position="96"/>
        <end position="107"/>
    </location>
</feature>